<comment type="caution">
    <text evidence="1">The sequence shown here is derived from an EMBL/GenBank/DDBJ whole genome shotgun (WGS) entry which is preliminary data.</text>
</comment>
<proteinExistence type="predicted"/>
<accession>A0AAJ4W4I3</accession>
<dbReference type="RefSeq" id="WP_041890528.1">
    <property type="nucleotide sequence ID" value="NZ_CP010817.1"/>
</dbReference>
<name>A0AAJ4W4I3_MYRPR</name>
<dbReference type="EMBL" id="FOFY01000007">
    <property type="protein sequence ID" value="SEQ94131.1"/>
    <property type="molecule type" value="Genomic_DNA"/>
</dbReference>
<keyword evidence="2" id="KW-1185">Reference proteome</keyword>
<gene>
    <name evidence="1" type="ORF">SAMN04488089_107174</name>
</gene>
<dbReference type="AlphaFoldDB" id="A0AAJ4W4I3"/>
<sequence length="475" mass="55729">MKVSEIFNLNLTQAELDFVDIDILTDTPLFIDPFFLSKRNDNWSYEANRTIQNFFQKVIDLIKDEELVKARNLFDHFIEPNETCLGTSKGNPMGRGVGESYADEVFGQLSQSRAIQTGLIQDIEDNVIFIDGFGKDRLSDMATVILKKHLIEYTKNQCNYHHIKLTPNKQTGYYWDSKSQQWNQDITDLLIIEERHIILVPKGIVSFSKVYTPYRFFQHYVLNFYQHEYIRLNSSLIRRRVNGDPYVTKKSIKERITYSKDFLRKFAEDNPKIFENFKRKERVESLQNSELFEYSIKDITKRLIGVLQSISTGKNDADTYHKHIKSIIEFLFYPLLTTPVLENAIHQGRKRIDITFDNAATNGIFLNLSNQYKLPCPYIVVECKNYSADPQNPELDQLSGRFSPNRGKVGLLLCRSFDNFELFIKRCQDTFKDDRGLIIPLVDQDLIDLLNNYDEKNFSYLDQFLRDRIRKITLN</sequence>
<dbReference type="Proteomes" id="UP000183496">
    <property type="component" value="Unassembled WGS sequence"/>
</dbReference>
<evidence type="ECO:0000313" key="1">
    <source>
        <dbReference type="EMBL" id="SEQ94131.1"/>
    </source>
</evidence>
<organism evidence="1 2">
    <name type="scientific">Myroides profundi</name>
    <dbReference type="NCBI Taxonomy" id="480520"/>
    <lineage>
        <taxon>Bacteria</taxon>
        <taxon>Pseudomonadati</taxon>
        <taxon>Bacteroidota</taxon>
        <taxon>Flavobacteriia</taxon>
        <taxon>Flavobacteriales</taxon>
        <taxon>Flavobacteriaceae</taxon>
        <taxon>Myroides</taxon>
    </lineage>
</organism>
<reference evidence="1 2" key="1">
    <citation type="submission" date="2016-10" db="EMBL/GenBank/DDBJ databases">
        <authorList>
            <person name="Varghese N."/>
            <person name="Submissions S."/>
        </authorList>
    </citation>
    <scope>NUCLEOTIDE SEQUENCE [LARGE SCALE GENOMIC DNA]</scope>
    <source>
        <strain evidence="2">DSM 19823 / KCTC 23066 / CCTCC M 208030 / D25</strain>
    </source>
</reference>
<protein>
    <submittedName>
        <fullName evidence="1">Uncharacterized protein</fullName>
    </submittedName>
</protein>
<evidence type="ECO:0000313" key="2">
    <source>
        <dbReference type="Proteomes" id="UP000183496"/>
    </source>
</evidence>
<dbReference type="KEGG" id="mpw:MPR_1334"/>